<name>A0A842JAV3_9ACTN</name>
<dbReference type="Gene3D" id="3.20.20.240">
    <property type="entry name" value="Methylmalonyl-CoA mutase"/>
    <property type="match status" value="1"/>
</dbReference>
<keyword evidence="5" id="KW-1185">Reference proteome</keyword>
<dbReference type="GO" id="GO:0050097">
    <property type="term" value="F:methylaspartate mutase activity"/>
    <property type="evidence" value="ECO:0007669"/>
    <property type="project" value="InterPro"/>
</dbReference>
<dbReference type="Proteomes" id="UP000587396">
    <property type="component" value="Unassembled WGS sequence"/>
</dbReference>
<evidence type="ECO:0000256" key="1">
    <source>
        <dbReference type="ARBA" id="ARBA00022628"/>
    </source>
</evidence>
<dbReference type="RefSeq" id="WP_185904876.1">
    <property type="nucleotide sequence ID" value="NZ_JACMSE010000003.1"/>
</dbReference>
<keyword evidence="2" id="KW-0413">Isomerase</keyword>
<dbReference type="SUPFAM" id="SSF51703">
    <property type="entry name" value="Cobalamin (vitamin B12)-dependent enzymes"/>
    <property type="match status" value="1"/>
</dbReference>
<accession>A0A842JAV3</accession>
<evidence type="ECO:0000313" key="4">
    <source>
        <dbReference type="EMBL" id="MBC2888983.1"/>
    </source>
</evidence>
<protein>
    <recommendedName>
        <fullName evidence="6">Methylaspartate mutase subunit E</fullName>
    </recommendedName>
</protein>
<evidence type="ECO:0000256" key="2">
    <source>
        <dbReference type="ARBA" id="ARBA00023235"/>
    </source>
</evidence>
<dbReference type="AlphaFoldDB" id="A0A842JAV3"/>
<proteinExistence type="predicted"/>
<evidence type="ECO:0000256" key="3">
    <source>
        <dbReference type="ARBA" id="ARBA00023285"/>
    </source>
</evidence>
<evidence type="ECO:0000313" key="5">
    <source>
        <dbReference type="Proteomes" id="UP000587396"/>
    </source>
</evidence>
<organism evidence="4 5">
    <name type="scientific">Gordonibacter massiliensis</name>
    <name type="common">ex Traore et al. 2017</name>
    <dbReference type="NCBI Taxonomy" id="1841863"/>
    <lineage>
        <taxon>Bacteria</taxon>
        <taxon>Bacillati</taxon>
        <taxon>Actinomycetota</taxon>
        <taxon>Coriobacteriia</taxon>
        <taxon>Eggerthellales</taxon>
        <taxon>Eggerthellaceae</taxon>
        <taxon>Gordonibacter</taxon>
    </lineage>
</organism>
<dbReference type="InterPro" id="IPR014714">
    <property type="entry name" value="Glu_mut_E_C_dom_sf"/>
</dbReference>
<sequence>MARQGEAIRNVRLDDEEFFRIRNEEVLPMWKTGQEIADFDECIAAAKELSAGKNYAERQLAARENEVHNLQPQFGHALTEQLLEGVQYVESESPLLPNGVWNFYTDSYTRKCSFDMAQVGLERTKAEGQTMLNGYPIVNHGVEEARKVKRAVRAPITMNSTDEDGRLASEIALASGWNACNCRSLQEVIAHCKYIDLADEIRINQYESRLAAKYTEAGVPIAPHITSNLTGYDAPGFKALVMTSQTLIGAAQGIKQFYFELGLNMHLIEDCATINVTEKLAREYLDKFGYTDIKFSSGAFPFLGAWPPRIDEAEAMIAWNTVDTFLAGIDTAILKCRDEAFATPTKEGMSNAVRMARHLDTLIGRQHVDTSGADYRLEEQMIELEVRSILDKCLEVADGDAVVALCKGVEAGWIDAMLTPWVHNRGNVRLMRDAEKAQRYWDMGDLPVPQEVRDYHRKKLESRAKIEGRPLDFSMLVGDLQFASRIAPQV</sequence>
<keyword evidence="1" id="KW-0846">Cobalamin</keyword>
<gene>
    <name evidence="4" type="ORF">H7313_06425</name>
</gene>
<dbReference type="GO" id="GO:0031419">
    <property type="term" value="F:cobalamin binding"/>
    <property type="evidence" value="ECO:0007669"/>
    <property type="project" value="UniProtKB-KW"/>
</dbReference>
<comment type="caution">
    <text evidence="4">The sequence shown here is derived from an EMBL/GenBank/DDBJ whole genome shotgun (WGS) entry which is preliminary data.</text>
</comment>
<evidence type="ECO:0008006" key="6">
    <source>
        <dbReference type="Google" id="ProtNLM"/>
    </source>
</evidence>
<keyword evidence="3" id="KW-0170">Cobalt</keyword>
<dbReference type="Gene3D" id="3.90.970.10">
    <property type="match status" value="1"/>
</dbReference>
<dbReference type="Pfam" id="PF06368">
    <property type="entry name" value="Met_asp_mut_E"/>
    <property type="match status" value="1"/>
</dbReference>
<dbReference type="EMBL" id="JACMSE010000003">
    <property type="protein sequence ID" value="MBC2888983.1"/>
    <property type="molecule type" value="Genomic_DNA"/>
</dbReference>
<dbReference type="GO" id="GO:0019670">
    <property type="term" value="P:anaerobic L-glutamate catabolic process"/>
    <property type="evidence" value="ECO:0007669"/>
    <property type="project" value="InterPro"/>
</dbReference>
<dbReference type="InterPro" id="IPR016176">
    <property type="entry name" value="Cbl-dep_enz_cat"/>
</dbReference>
<dbReference type="InterPro" id="IPR006396">
    <property type="entry name" value="Glu_mut_E"/>
</dbReference>
<reference evidence="4 5" key="1">
    <citation type="submission" date="2020-08" db="EMBL/GenBank/DDBJ databases">
        <authorList>
            <person name="Liu C."/>
            <person name="Sun Q."/>
        </authorList>
    </citation>
    <scope>NUCLEOTIDE SEQUENCE [LARGE SCALE GENOMIC DNA]</scope>
    <source>
        <strain evidence="4 5">N22</strain>
    </source>
</reference>